<dbReference type="PROSITE" id="PS50110">
    <property type="entry name" value="RESPONSE_REGULATORY"/>
    <property type="match status" value="1"/>
</dbReference>
<evidence type="ECO:0000259" key="5">
    <source>
        <dbReference type="PROSITE" id="PS50930"/>
    </source>
</evidence>
<dbReference type="GO" id="GO:0005829">
    <property type="term" value="C:cytosol"/>
    <property type="evidence" value="ECO:0007669"/>
    <property type="project" value="TreeGrafter"/>
</dbReference>
<name>A0A0L8J989_STRVR</name>
<dbReference type="Gene3D" id="2.40.50.1020">
    <property type="entry name" value="LytTr DNA-binding domain"/>
    <property type="match status" value="1"/>
</dbReference>
<dbReference type="Proteomes" id="UP000037023">
    <property type="component" value="Unassembled WGS sequence"/>
</dbReference>
<dbReference type="SUPFAM" id="SSF52172">
    <property type="entry name" value="CheY-like"/>
    <property type="match status" value="1"/>
</dbReference>
<evidence type="ECO:0000313" key="7">
    <source>
        <dbReference type="Proteomes" id="UP000037023"/>
    </source>
</evidence>
<dbReference type="InterPro" id="IPR011006">
    <property type="entry name" value="CheY-like_superfamily"/>
</dbReference>
<evidence type="ECO:0000256" key="3">
    <source>
        <dbReference type="SAM" id="MobiDB-lite"/>
    </source>
</evidence>
<reference evidence="6 7" key="1">
    <citation type="submission" date="2015-06" db="EMBL/GenBank/DDBJ databases">
        <authorList>
            <person name="Hoefler B.C."/>
            <person name="Straight P.D."/>
        </authorList>
    </citation>
    <scope>NUCLEOTIDE SEQUENCE [LARGE SCALE GENOMIC DNA]</scope>
    <source>
        <strain evidence="6 7">NRRL 3427</strain>
    </source>
</reference>
<dbReference type="RefSeq" id="WP_033210971.1">
    <property type="nucleotide sequence ID" value="NZ_LGUP01000394.1"/>
</dbReference>
<dbReference type="GO" id="GO:0006355">
    <property type="term" value="P:regulation of DNA-templated transcription"/>
    <property type="evidence" value="ECO:0007669"/>
    <property type="project" value="TreeGrafter"/>
</dbReference>
<dbReference type="SMART" id="SM00448">
    <property type="entry name" value="REC"/>
    <property type="match status" value="1"/>
</dbReference>
<evidence type="ECO:0000259" key="4">
    <source>
        <dbReference type="PROSITE" id="PS50110"/>
    </source>
</evidence>
<dbReference type="EMBL" id="LGUP01000394">
    <property type="protein sequence ID" value="KOG10262.1"/>
    <property type="molecule type" value="Genomic_DNA"/>
</dbReference>
<dbReference type="InterPro" id="IPR001789">
    <property type="entry name" value="Sig_transdc_resp-reg_receiver"/>
</dbReference>
<keyword evidence="2" id="KW-0597">Phosphoprotein</keyword>
<feature type="domain" description="HTH LytTR-type" evidence="5">
    <location>
        <begin position="168"/>
        <end position="271"/>
    </location>
</feature>
<gene>
    <name evidence="6" type="ORF">ADK34_35575</name>
</gene>
<dbReference type="PATRIC" id="fig|1938.6.peg.7679"/>
<dbReference type="Gene3D" id="3.40.50.2300">
    <property type="match status" value="1"/>
</dbReference>
<dbReference type="Pfam" id="PF04397">
    <property type="entry name" value="LytTR"/>
    <property type="match status" value="1"/>
</dbReference>
<accession>A0A0L8J989</accession>
<dbReference type="InterPro" id="IPR039420">
    <property type="entry name" value="WalR-like"/>
</dbReference>
<organism evidence="6 7">
    <name type="scientific">Streptomyces viridochromogenes</name>
    <dbReference type="NCBI Taxonomy" id="1938"/>
    <lineage>
        <taxon>Bacteria</taxon>
        <taxon>Bacillati</taxon>
        <taxon>Actinomycetota</taxon>
        <taxon>Actinomycetes</taxon>
        <taxon>Kitasatosporales</taxon>
        <taxon>Streptomycetaceae</taxon>
        <taxon>Streptomyces</taxon>
    </lineage>
</organism>
<evidence type="ECO:0000313" key="6">
    <source>
        <dbReference type="EMBL" id="KOG10262.1"/>
    </source>
</evidence>
<feature type="modified residue" description="4-aspartylphosphate" evidence="2">
    <location>
        <position position="63"/>
    </location>
</feature>
<protein>
    <submittedName>
        <fullName evidence="6">LytR family transcriptional regulator</fullName>
    </submittedName>
</protein>
<proteinExistence type="predicted"/>
<dbReference type="PANTHER" id="PTHR48111:SF69">
    <property type="entry name" value="RESPONSE REGULATOR RECEIVER"/>
    <property type="match status" value="1"/>
</dbReference>
<dbReference type="GO" id="GO:0000156">
    <property type="term" value="F:phosphorelay response regulator activity"/>
    <property type="evidence" value="ECO:0007669"/>
    <property type="project" value="TreeGrafter"/>
</dbReference>
<dbReference type="GO" id="GO:0032993">
    <property type="term" value="C:protein-DNA complex"/>
    <property type="evidence" value="ECO:0007669"/>
    <property type="project" value="TreeGrafter"/>
</dbReference>
<dbReference type="PROSITE" id="PS50930">
    <property type="entry name" value="HTH_LYTTR"/>
    <property type="match status" value="1"/>
</dbReference>
<dbReference type="PANTHER" id="PTHR48111">
    <property type="entry name" value="REGULATOR OF RPOS"/>
    <property type="match status" value="1"/>
</dbReference>
<dbReference type="GO" id="GO:0000976">
    <property type="term" value="F:transcription cis-regulatory region binding"/>
    <property type="evidence" value="ECO:0007669"/>
    <property type="project" value="TreeGrafter"/>
</dbReference>
<sequence length="289" mass="31802">MLRVLAVDDEEPALEELLYLLRADARVGHASGVLEATEALRLLGQAMDCAPESEEGIDVVLLDVGMPGLSGLDVARLLAGFSSPPHIVFVTAHEDFAVQAFELHAVDYLLKPLRKERLAEALRRVTELVERRPPAPAVRHVPSATDTSDRWSAPEDTDTGPPVPSDRVAVELAGSTRFLPIAEITFAEAQGDYARLHTRNGTTHLIRIPLSQLEERWRARGFVRIHRRHLVSLASIDELRLDAGIMTARVGANVLTISRRNARELRDLLVRQARDGQSTGSRRSGGHVP</sequence>
<dbReference type="Pfam" id="PF00072">
    <property type="entry name" value="Response_reg"/>
    <property type="match status" value="1"/>
</dbReference>
<evidence type="ECO:0000256" key="2">
    <source>
        <dbReference type="PROSITE-ProRule" id="PRU00169"/>
    </source>
</evidence>
<comment type="caution">
    <text evidence="6">The sequence shown here is derived from an EMBL/GenBank/DDBJ whole genome shotgun (WGS) entry which is preliminary data.</text>
</comment>
<dbReference type="InterPro" id="IPR007492">
    <property type="entry name" value="LytTR_DNA-bd_dom"/>
</dbReference>
<dbReference type="OrthoDB" id="236568at2"/>
<feature type="region of interest" description="Disordered" evidence="3">
    <location>
        <begin position="133"/>
        <end position="165"/>
    </location>
</feature>
<feature type="domain" description="Response regulatory" evidence="4">
    <location>
        <begin position="3"/>
        <end position="126"/>
    </location>
</feature>
<dbReference type="SMART" id="SM00850">
    <property type="entry name" value="LytTR"/>
    <property type="match status" value="1"/>
</dbReference>
<dbReference type="AlphaFoldDB" id="A0A0L8J989"/>
<keyword evidence="1" id="KW-0238">DNA-binding</keyword>
<evidence type="ECO:0000256" key="1">
    <source>
        <dbReference type="ARBA" id="ARBA00023125"/>
    </source>
</evidence>